<dbReference type="EMBL" id="JOJR01001030">
    <property type="protein sequence ID" value="RCN32774.1"/>
    <property type="molecule type" value="Genomic_DNA"/>
</dbReference>
<sequence>MFFYRCKPEISFVELFSSAHMTYFLLLSSFRLMFCGFFTSFLIFSRFSSVMLALRTLGAARLHSIRCASSFSQIPTNAGKVPPTLEEFDPLNPGEWQLGAAGKILPRLPEGTKVGKLVMGKYGLYDPQLRKRVEVYSKALLEGKKSEEAGPFDRAVTRMVKLLGTMCFILGIYNLFTLAYGKLLPPYSYMNPPRQ</sequence>
<organism evidence="2 3">
    <name type="scientific">Ancylostoma caninum</name>
    <name type="common">Dog hookworm</name>
    <dbReference type="NCBI Taxonomy" id="29170"/>
    <lineage>
        <taxon>Eukaryota</taxon>
        <taxon>Metazoa</taxon>
        <taxon>Ecdysozoa</taxon>
        <taxon>Nematoda</taxon>
        <taxon>Chromadorea</taxon>
        <taxon>Rhabditida</taxon>
        <taxon>Rhabditina</taxon>
        <taxon>Rhabditomorpha</taxon>
        <taxon>Strongyloidea</taxon>
        <taxon>Ancylostomatidae</taxon>
        <taxon>Ancylostomatinae</taxon>
        <taxon>Ancylostoma</taxon>
    </lineage>
</organism>
<reference evidence="2 3" key="1">
    <citation type="submission" date="2014-10" db="EMBL/GenBank/DDBJ databases">
        <title>Draft genome of the hookworm Ancylostoma caninum.</title>
        <authorList>
            <person name="Mitreva M."/>
        </authorList>
    </citation>
    <scope>NUCLEOTIDE SEQUENCE [LARGE SCALE GENOMIC DNA]</scope>
    <source>
        <strain evidence="2 3">Baltimore</strain>
    </source>
</reference>
<keyword evidence="1" id="KW-0812">Transmembrane</keyword>
<protein>
    <submittedName>
        <fullName evidence="2">Uncharacterized protein</fullName>
    </submittedName>
</protein>
<gene>
    <name evidence="2" type="ORF">ANCCAN_21409</name>
</gene>
<dbReference type="AlphaFoldDB" id="A0A368FKM3"/>
<feature type="transmembrane region" description="Helical" evidence="1">
    <location>
        <begin position="20"/>
        <end position="44"/>
    </location>
</feature>
<dbReference type="Proteomes" id="UP000252519">
    <property type="component" value="Unassembled WGS sequence"/>
</dbReference>
<dbReference type="OrthoDB" id="5778031at2759"/>
<feature type="transmembrane region" description="Helical" evidence="1">
    <location>
        <begin position="162"/>
        <end position="181"/>
    </location>
</feature>
<comment type="caution">
    <text evidence="2">The sequence shown here is derived from an EMBL/GenBank/DDBJ whole genome shotgun (WGS) entry which is preliminary data.</text>
</comment>
<keyword evidence="1" id="KW-0472">Membrane</keyword>
<evidence type="ECO:0000313" key="3">
    <source>
        <dbReference type="Proteomes" id="UP000252519"/>
    </source>
</evidence>
<name>A0A368FKM3_ANCCA</name>
<accession>A0A368FKM3</accession>
<evidence type="ECO:0000313" key="2">
    <source>
        <dbReference type="EMBL" id="RCN32774.1"/>
    </source>
</evidence>
<keyword evidence="3" id="KW-1185">Reference proteome</keyword>
<proteinExistence type="predicted"/>
<keyword evidence="1" id="KW-1133">Transmembrane helix</keyword>
<dbReference type="STRING" id="29170.A0A368FKM3"/>
<evidence type="ECO:0000256" key="1">
    <source>
        <dbReference type="SAM" id="Phobius"/>
    </source>
</evidence>